<protein>
    <submittedName>
        <fullName evidence="20">Uncharacterized protein</fullName>
    </submittedName>
</protein>
<dbReference type="PROSITE" id="PS01187">
    <property type="entry name" value="EGF_CA"/>
    <property type="match status" value="1"/>
</dbReference>
<dbReference type="Proteomes" id="UP001186944">
    <property type="component" value="Unassembled WGS sequence"/>
</dbReference>
<dbReference type="InterPro" id="IPR008979">
    <property type="entry name" value="Galactose-bd-like_sf"/>
</dbReference>
<evidence type="ECO:0000256" key="10">
    <source>
        <dbReference type="ARBA" id="ARBA00023157"/>
    </source>
</evidence>
<dbReference type="PANTHER" id="PTHR10199">
    <property type="entry name" value="THROMBOSPONDIN"/>
    <property type="match status" value="1"/>
</dbReference>
<dbReference type="SUPFAM" id="SSF57196">
    <property type="entry name" value="EGF/Laminin"/>
    <property type="match status" value="1"/>
</dbReference>
<evidence type="ECO:0000259" key="16">
    <source>
        <dbReference type="PROSITE" id="PS50022"/>
    </source>
</evidence>
<dbReference type="InterPro" id="IPR018097">
    <property type="entry name" value="EGF_Ca-bd_CS"/>
</dbReference>
<reference evidence="20" key="1">
    <citation type="submission" date="2019-08" db="EMBL/GenBank/DDBJ databases">
        <title>The improved chromosome-level genome for the pearl oyster Pinctada fucata martensii using PacBio sequencing and Hi-C.</title>
        <authorList>
            <person name="Zheng Z."/>
        </authorList>
    </citation>
    <scope>NUCLEOTIDE SEQUENCE</scope>
    <source>
        <strain evidence="20">ZZ-2019</strain>
        <tissue evidence="20">Adductor muscle</tissue>
    </source>
</reference>
<dbReference type="SUPFAM" id="SSF49785">
    <property type="entry name" value="Galactose-binding domain-like"/>
    <property type="match status" value="1"/>
</dbReference>
<dbReference type="PROSITE" id="PS01186">
    <property type="entry name" value="EGF_2"/>
    <property type="match status" value="1"/>
</dbReference>
<dbReference type="SUPFAM" id="SSF57184">
    <property type="entry name" value="Growth factor receptor domain"/>
    <property type="match status" value="1"/>
</dbReference>
<dbReference type="CDD" id="cd00054">
    <property type="entry name" value="EGF_CA"/>
    <property type="match status" value="2"/>
</dbReference>
<keyword evidence="7 12" id="KW-0106">Calcium</keyword>
<dbReference type="PROSITE" id="PS50026">
    <property type="entry name" value="EGF_3"/>
    <property type="match status" value="1"/>
</dbReference>
<dbReference type="EMBL" id="VSWD01000008">
    <property type="protein sequence ID" value="KAK3095292.1"/>
    <property type="molecule type" value="Genomic_DNA"/>
</dbReference>
<dbReference type="Gene3D" id="2.60.120.260">
    <property type="entry name" value="Galactose-binding domain-like"/>
    <property type="match status" value="1"/>
</dbReference>
<sequence length="2592" mass="282180">DLVKNKLQILDSKYFTNMQALRTLRLHSQIPGITNIYFDAFYNINENLTNLWISENQLTTFPHQVLSEQRYDMLKEVYADYNQITNVTEFGTDGFSPTMQSLYNTKYNKFNPWNTSANIEIFYLSYNSIPEILSSDFCPLIKLDTLMLDYNQLADETFPHDAFDCVTTLRYLHLGGNQFKYVPPAVKTSVKMPALRILYINNNRITFLGSGTFLNHTVEQLYLGSNNILVIENDTFPASIRTIGLGNNEFRFTHQNLFTNLSNLVTLGLGSNQIDYIPDDAFSGCTALSTLNLNNNNIGWLKSTMFNDTDLNDFRADSNDIAYIEEGTFAKFTSMYRILLNDNKLTRIPKGDFSDKSVSYILSFANNRITEIDTGTFNTLSVGYFYLGNNQISVLKSEAFKDVSIGETFTLTGNVLKTLESRAMVGVSCDTLSMNGMAITHIPTDGFVALSTKNLYLHNNKITYLEEGAFDGVSITEDLTLYNNGLVSLQGNVFSNSSTVNDLLLNNNNISYIPINAFDNLAMTRIYLQDNSITDYPTDALKNKGLQTIDLTNNQISEVTGNSFLDHTTVTRLELDNNKLAKITSGTLDALLNLEDLDLSDNNITYIEPLSFSQLTDLQTLDLSNNNLIFFPKLPNMTSLKSVDLGNNQLVSIEPNAFDDFENSKPFKTLTLTGNDNLGCDCYMLETLTKVSNEIVGGTCGTPAAAAGVLFDKGQSNNALYFTKSAHLASFLCTPLNIAVSATSDITVTWTRPNDTVSSTTYIDAATAAAWTYRVTCVSAAGVAIQATVGLFTHTFTSADGVLADTEYTCTVALKPDSATTSAESVPVVARTSAAAPSGNSSASVSDWVLPIVNYDFSVTNSDFNGFADSLITGPTYVASPYGAWLSRSANPASDTFSGWFVEQSTAVNYAFSDTIILTAVALSPPKHRYMSNSYYPVDGRGFGNQDKDCYGAEHNFGFTTAIRTGFVYQGSETIAIGGGDDMWLYLNGQLILEVPTRNAGSAIPCKKIDISTASATGGATITPSFGYVSGTTSTCVISSTLTSEQVTVDFEIGERYHFTIFHTERLPCASSLYIETENMQFIVDPLEEPPRDYIVSIAEDFHINGIVREITLTDIFSVGPTYGLTIMRGNEARHFTLKDNTVANVNAGVAPATVAPTYTTNAGVSYVACSVPSTITPEGHDPTTEAFTITTEQALLTLDSTTLDYEVNTTYSVVMQVVDAGKTPPSTGTITVKIKVTDINDNCPELTQTSYSIQAVPSLQSAALVDLSATDIDSGVNSQLVFYISSVTEDPPLILNNTYDLYNQVYTNNTMLRFTVVVVDEGSPVHGASATVEVDIDNSCLVDVEFQAIPYTISVDNTTGEVFHRLPGYYFYQYGCRDALGIQSGVILDSMLSASSASDIGGVERSRLNTTALSANLGGLHGGWKPSTMDTNQHIEVNLTESYQIHVIQIQGQEDEANWVTSFSVYYSDDAGTWTLYTNGTGATVLHGTVDQNSVTNVTISPAINSKYIRINPQTWNNEIGLRFELIGCSQAEYDYYQTTCQRCLTSWYCPGDGSMLPCGRCDPPVANSTCGRSQTEHSFGAASECTTCPLGWICSEGYATPCPEATYVTCNDTSCPTSCYPCESGYACRGGQRYECDVGEYSDGTLEYCEMCAPGMFQDQKGQSSCTNCPAGYYSSTKKDRCDVCKDGTYASADGSGCQSCTSTTQCPCLGSSTLCHSPDLCYNMDSSYGCLPCTTGYSGNGVSCSDINECTYYSPPPCFQGRCVNTEPGFQCLACPTGYVGTYEDGLSINSTRRTFQLYNVVLDPTQEQTCNDIDECQVNNGGCDVNAYCTNTVGSYNCGICKPGYVGDTKTGCVLADYCLAGQHTCDVNAECVYTSPMEYKCVCNPGWAGNGYMCGVDPDQDGVPTDGLSCTESSCSKDNCPNDPNSGQEDTDGNSAGDACDWDDDNDVLADNVDNCPLVANAGVLQVDTDGDGIGDACDNCPNVANADQSDVNGDGVGDVCHTDNDKDGDAVLDASDNCELVSNAGQTDTDGDGVGDACDNCVHTSNNAQTDANLNGIGDTCENDQDGDGIEDASDNCPSIPNAQQTDTDGDGQGDYCDIDIDNDGILNSVDNCVYVSNPGQEDVNANYVGDVCQSDMDNDGTVDQLDACPKNKDINETSFSNFMSVDLNPSLTSESSPSWTLTDNGKEIRQTVTTLKPVAFIGGTYFDHMEFWGTTYAETDECDGYIGFVFGYQGSTRYYIAMWRHNHLNYNQYGGTKGLQIRAINSNTVPDQNYGNALYHSTTSTGYDTLLWQDPALVGWECRTSYRWKIQHIPSLGVLRVFIKQGDTYITDSGYIHDVSIPGGRMGLFAYNQSGVVWSDLRTECTDRSNQALSFDGTSTYAKIANLSALGIEKSFTMEAWIYLPTGYPSTKLPILCTNGSDLCLYVEGGNVKCNVMTTTVTGTATITAQTWTHVVVKYNAQEETLTTYVNGVTGGKDGEVTSITEFTWDGSLIMYMGYDGTSFFSGYMDDVRIYNVQIPDTEIDSYWQRVGMERDYNKYILYAHYTMDNSTDTNYLVDQGIRNLDAILYGSPSYVEVSLHVASS</sequence>
<comment type="caution">
    <text evidence="13">Lacks conserved residue(s) required for the propagation of feature annotation.</text>
</comment>
<dbReference type="Pfam" id="PF00028">
    <property type="entry name" value="Cadherin"/>
    <property type="match status" value="1"/>
</dbReference>
<feature type="region of interest" description="Disordered" evidence="15">
    <location>
        <begin position="1921"/>
        <end position="1944"/>
    </location>
</feature>
<evidence type="ECO:0000256" key="13">
    <source>
        <dbReference type="PROSITE-ProRule" id="PRU00076"/>
    </source>
</evidence>
<dbReference type="FunFam" id="2.10.25.10:FF:000038">
    <property type="entry name" value="Fibrillin 2"/>
    <property type="match status" value="1"/>
</dbReference>
<dbReference type="InterPro" id="IPR028974">
    <property type="entry name" value="TSP_type-3_rpt"/>
</dbReference>
<dbReference type="SMART" id="SM00369">
    <property type="entry name" value="LRR_TYP"/>
    <property type="match status" value="14"/>
</dbReference>
<dbReference type="SUPFAM" id="SSF103647">
    <property type="entry name" value="TSP type-3 repeat"/>
    <property type="match status" value="3"/>
</dbReference>
<dbReference type="CDD" id="cd00057">
    <property type="entry name" value="FA58C"/>
    <property type="match status" value="1"/>
</dbReference>
<dbReference type="GO" id="GO:0005509">
    <property type="term" value="F:calcium ion binding"/>
    <property type="evidence" value="ECO:0007669"/>
    <property type="project" value="UniProtKB-UniRule"/>
</dbReference>
<dbReference type="InterPro" id="IPR000421">
    <property type="entry name" value="FA58C"/>
</dbReference>
<keyword evidence="21" id="KW-1185">Reference proteome</keyword>
<keyword evidence="10" id="KW-1015">Disulfide bond</keyword>
<dbReference type="FunFam" id="3.80.10.10:FF:001360">
    <property type="entry name" value="Uncharacterized protein"/>
    <property type="match status" value="1"/>
</dbReference>
<dbReference type="SMART" id="SM00112">
    <property type="entry name" value="CA"/>
    <property type="match status" value="2"/>
</dbReference>
<evidence type="ECO:0000256" key="5">
    <source>
        <dbReference type="ARBA" id="ARBA00022729"/>
    </source>
</evidence>
<evidence type="ECO:0000256" key="2">
    <source>
        <dbReference type="ARBA" id="ARBA00009456"/>
    </source>
</evidence>
<feature type="compositionally biased region" description="Acidic residues" evidence="15">
    <location>
        <begin position="2067"/>
        <end position="2080"/>
    </location>
</feature>
<dbReference type="SUPFAM" id="SSF52047">
    <property type="entry name" value="RNI-like"/>
    <property type="match status" value="1"/>
</dbReference>
<dbReference type="SUPFAM" id="SSF49313">
    <property type="entry name" value="Cadherin-like"/>
    <property type="match status" value="2"/>
</dbReference>
<dbReference type="Gene3D" id="2.10.25.10">
    <property type="entry name" value="Laminin"/>
    <property type="match status" value="4"/>
</dbReference>
<keyword evidence="11" id="KW-0325">Glycoprotein</keyword>
<dbReference type="FunFam" id="4.10.1080.10:FF:000001">
    <property type="entry name" value="Thrombospondin 3"/>
    <property type="match status" value="1"/>
</dbReference>
<dbReference type="PROSITE" id="PS50268">
    <property type="entry name" value="CADHERIN_2"/>
    <property type="match status" value="1"/>
</dbReference>
<dbReference type="GO" id="GO:0005576">
    <property type="term" value="C:extracellular region"/>
    <property type="evidence" value="ECO:0007669"/>
    <property type="project" value="InterPro"/>
</dbReference>
<dbReference type="InterPro" id="IPR000742">
    <property type="entry name" value="EGF"/>
</dbReference>
<dbReference type="PROSITE" id="PS01286">
    <property type="entry name" value="FA58C_2"/>
    <property type="match status" value="1"/>
</dbReference>
<evidence type="ECO:0000256" key="4">
    <source>
        <dbReference type="ARBA" id="ARBA00022614"/>
    </source>
</evidence>
<proteinExistence type="inferred from homology"/>
<dbReference type="InterPro" id="IPR049883">
    <property type="entry name" value="NOTCH1_EGF-like"/>
</dbReference>
<keyword evidence="8" id="KW-0130">Cell adhesion</keyword>
<comment type="caution">
    <text evidence="20">The sequence shown here is derived from an EMBL/GenBank/DDBJ whole genome shotgun (WGS) entry which is preliminary data.</text>
</comment>
<dbReference type="PROSITE" id="PS51450">
    <property type="entry name" value="LRR"/>
    <property type="match status" value="4"/>
</dbReference>
<dbReference type="SMART" id="SM01411">
    <property type="entry name" value="Ephrin_rec_like"/>
    <property type="match status" value="2"/>
</dbReference>
<keyword evidence="3 13" id="KW-0245">EGF-like domain</keyword>
<dbReference type="Pfam" id="PF05735">
    <property type="entry name" value="TSP_C"/>
    <property type="match status" value="1"/>
</dbReference>
<dbReference type="Pfam" id="PF02412">
    <property type="entry name" value="TSP_3"/>
    <property type="match status" value="6"/>
</dbReference>
<feature type="domain" description="EGF-like" evidence="17">
    <location>
        <begin position="1859"/>
        <end position="1900"/>
    </location>
</feature>
<dbReference type="Pfam" id="PF13855">
    <property type="entry name" value="LRR_8"/>
    <property type="match status" value="2"/>
</dbReference>
<comment type="subcellular location">
    <subcellularLocation>
        <location evidence="1">Membrane</location>
    </subcellularLocation>
</comment>
<evidence type="ECO:0000256" key="12">
    <source>
        <dbReference type="PROSITE-ProRule" id="PRU00043"/>
    </source>
</evidence>
<dbReference type="CDD" id="cd11304">
    <property type="entry name" value="Cadherin_repeat"/>
    <property type="match status" value="2"/>
</dbReference>
<dbReference type="SMART" id="SM00560">
    <property type="entry name" value="LamGL"/>
    <property type="match status" value="1"/>
</dbReference>
<dbReference type="InterPro" id="IPR015919">
    <property type="entry name" value="Cadherin-like_sf"/>
</dbReference>
<evidence type="ECO:0000256" key="7">
    <source>
        <dbReference type="ARBA" id="ARBA00022837"/>
    </source>
</evidence>
<feature type="compositionally biased region" description="Polar residues" evidence="15">
    <location>
        <begin position="1921"/>
        <end position="1933"/>
    </location>
</feature>
<dbReference type="Pfam" id="PF13385">
    <property type="entry name" value="Laminin_G_3"/>
    <property type="match status" value="1"/>
</dbReference>
<feature type="domain" description="TSP C-terminal" evidence="19">
    <location>
        <begin position="2167"/>
        <end position="2377"/>
    </location>
</feature>
<dbReference type="Gene3D" id="2.60.120.200">
    <property type="match status" value="2"/>
</dbReference>
<organism evidence="20 21">
    <name type="scientific">Pinctada imbricata</name>
    <name type="common">Atlantic pearl-oyster</name>
    <name type="synonym">Pinctada martensii</name>
    <dbReference type="NCBI Taxonomy" id="66713"/>
    <lineage>
        <taxon>Eukaryota</taxon>
        <taxon>Metazoa</taxon>
        <taxon>Spiralia</taxon>
        <taxon>Lophotrochozoa</taxon>
        <taxon>Mollusca</taxon>
        <taxon>Bivalvia</taxon>
        <taxon>Autobranchia</taxon>
        <taxon>Pteriomorphia</taxon>
        <taxon>Pterioida</taxon>
        <taxon>Pterioidea</taxon>
        <taxon>Pteriidae</taxon>
        <taxon>Pinctada</taxon>
    </lineage>
</organism>
<dbReference type="InterPro" id="IPR011641">
    <property type="entry name" value="Tyr-kin_ephrin_A/B_rcpt-like"/>
</dbReference>
<dbReference type="InterPro" id="IPR003591">
    <property type="entry name" value="Leu-rich_rpt_typical-subtyp"/>
</dbReference>
<evidence type="ECO:0000313" key="21">
    <source>
        <dbReference type="Proteomes" id="UP001186944"/>
    </source>
</evidence>
<dbReference type="InterPro" id="IPR002126">
    <property type="entry name" value="Cadherin-like_dom"/>
</dbReference>
<dbReference type="FunFam" id="2.60.120.260:FF:000016">
    <property type="entry name" value="Contactin-associated protein-like 4 isoform 1"/>
    <property type="match status" value="1"/>
</dbReference>
<dbReference type="InterPro" id="IPR001611">
    <property type="entry name" value="Leu-rich_rpt"/>
</dbReference>
<feature type="domain" description="F5/8 type C" evidence="16">
    <location>
        <begin position="1377"/>
        <end position="1530"/>
    </location>
</feature>
<dbReference type="Pfam" id="PF00754">
    <property type="entry name" value="F5_F8_type_C"/>
    <property type="match status" value="1"/>
</dbReference>
<feature type="non-terminal residue" evidence="20">
    <location>
        <position position="1"/>
    </location>
</feature>
<dbReference type="InterPro" id="IPR026906">
    <property type="entry name" value="LRR_5"/>
</dbReference>
<dbReference type="Pfam" id="PF13306">
    <property type="entry name" value="LRR_5"/>
    <property type="match status" value="3"/>
</dbReference>
<dbReference type="SMART" id="SM00365">
    <property type="entry name" value="LRR_SD22"/>
    <property type="match status" value="6"/>
</dbReference>
<dbReference type="InterPro" id="IPR003961">
    <property type="entry name" value="FN3_dom"/>
</dbReference>
<dbReference type="InterPro" id="IPR032675">
    <property type="entry name" value="LRR_dom_sf"/>
</dbReference>
<dbReference type="Gene3D" id="2.60.40.60">
    <property type="entry name" value="Cadherins"/>
    <property type="match status" value="2"/>
</dbReference>
<dbReference type="InterPro" id="IPR017897">
    <property type="entry name" value="Thrombospondin_3_rpt"/>
</dbReference>
<dbReference type="InterPro" id="IPR009030">
    <property type="entry name" value="Growth_fac_rcpt_cys_sf"/>
</dbReference>
<feature type="domain" description="Cadherin" evidence="18">
    <location>
        <begin position="1188"/>
        <end position="1247"/>
    </location>
</feature>
<dbReference type="Pfam" id="PF07699">
    <property type="entry name" value="Ephrin_rec_like"/>
    <property type="match status" value="1"/>
</dbReference>
<dbReference type="Gene3D" id="2.10.50.10">
    <property type="entry name" value="Tumor Necrosis Factor Receptor, subunit A, domain 2"/>
    <property type="match status" value="1"/>
</dbReference>
<keyword evidence="9" id="KW-0472">Membrane</keyword>
<dbReference type="CDD" id="cd00063">
    <property type="entry name" value="FN3"/>
    <property type="match status" value="1"/>
</dbReference>
<evidence type="ECO:0000259" key="19">
    <source>
        <dbReference type="PROSITE" id="PS51236"/>
    </source>
</evidence>
<keyword evidence="5" id="KW-0732">Signal</keyword>
<dbReference type="InterPro" id="IPR006558">
    <property type="entry name" value="LamG-like"/>
</dbReference>
<dbReference type="GO" id="GO:0005886">
    <property type="term" value="C:plasma membrane"/>
    <property type="evidence" value="ECO:0007669"/>
    <property type="project" value="InterPro"/>
</dbReference>
<evidence type="ECO:0000256" key="3">
    <source>
        <dbReference type="ARBA" id="ARBA00022536"/>
    </source>
</evidence>
<dbReference type="SUPFAM" id="SSF52058">
    <property type="entry name" value="L domain-like"/>
    <property type="match status" value="2"/>
</dbReference>
<dbReference type="Gene3D" id="3.80.10.10">
    <property type="entry name" value="Ribonuclease Inhibitor"/>
    <property type="match status" value="5"/>
</dbReference>
<evidence type="ECO:0000256" key="15">
    <source>
        <dbReference type="SAM" id="MobiDB-lite"/>
    </source>
</evidence>
<feature type="repeat" description="TSP type-3" evidence="14">
    <location>
        <begin position="2092"/>
        <end position="2127"/>
    </location>
</feature>
<dbReference type="GO" id="GO:0007156">
    <property type="term" value="P:homophilic cell adhesion via plasma membrane adhesion molecules"/>
    <property type="evidence" value="ECO:0007669"/>
    <property type="project" value="InterPro"/>
</dbReference>
<evidence type="ECO:0000256" key="1">
    <source>
        <dbReference type="ARBA" id="ARBA00004370"/>
    </source>
</evidence>
<dbReference type="InterPro" id="IPR003367">
    <property type="entry name" value="Thrombospondin_3-like_rpt"/>
</dbReference>
<accession>A0AA88Y3J2</accession>
<dbReference type="Gene3D" id="4.10.1080.10">
    <property type="entry name" value="TSP type-3 repeat"/>
    <property type="match status" value="2"/>
</dbReference>
<dbReference type="InterPro" id="IPR020894">
    <property type="entry name" value="Cadherin_CS"/>
</dbReference>
<dbReference type="SMART" id="SM00179">
    <property type="entry name" value="EGF_CA"/>
    <property type="match status" value="2"/>
</dbReference>
<evidence type="ECO:0000256" key="9">
    <source>
        <dbReference type="ARBA" id="ARBA00023136"/>
    </source>
</evidence>
<evidence type="ECO:0000256" key="6">
    <source>
        <dbReference type="ARBA" id="ARBA00022737"/>
    </source>
</evidence>
<dbReference type="PANTHER" id="PTHR10199:SF110">
    <property type="entry name" value="TSP C-TERMINAL DOMAIN-CONTAINING PROTEIN"/>
    <property type="match status" value="1"/>
</dbReference>
<evidence type="ECO:0000259" key="18">
    <source>
        <dbReference type="PROSITE" id="PS50268"/>
    </source>
</evidence>
<evidence type="ECO:0000256" key="14">
    <source>
        <dbReference type="PROSITE-ProRule" id="PRU00634"/>
    </source>
</evidence>
<dbReference type="InterPro" id="IPR013320">
    <property type="entry name" value="ConA-like_dom_sf"/>
</dbReference>
<dbReference type="InterPro" id="IPR008859">
    <property type="entry name" value="Thrombospondin_C"/>
</dbReference>
<evidence type="ECO:0000313" key="20">
    <source>
        <dbReference type="EMBL" id="KAK3095292.1"/>
    </source>
</evidence>
<evidence type="ECO:0000256" key="11">
    <source>
        <dbReference type="ARBA" id="ARBA00023180"/>
    </source>
</evidence>
<evidence type="ECO:0000256" key="8">
    <source>
        <dbReference type="ARBA" id="ARBA00022889"/>
    </source>
</evidence>
<dbReference type="SUPFAM" id="SSF49899">
    <property type="entry name" value="Concanavalin A-like lectins/glucanases"/>
    <property type="match status" value="2"/>
</dbReference>
<comment type="similarity">
    <text evidence="2">Belongs to the thrombospondin family.</text>
</comment>
<keyword evidence="4" id="KW-0433">Leucine-rich repeat</keyword>
<dbReference type="PROSITE" id="PS51234">
    <property type="entry name" value="TSP3"/>
    <property type="match status" value="1"/>
</dbReference>
<name>A0AA88Y3J2_PINIB</name>
<feature type="region of interest" description="Disordered" evidence="15">
    <location>
        <begin position="2065"/>
        <end position="2099"/>
    </location>
</feature>
<dbReference type="Pfam" id="PF12947">
    <property type="entry name" value="EGF_3"/>
    <property type="match status" value="2"/>
</dbReference>
<gene>
    <name evidence="20" type="ORF">FSP39_012895</name>
</gene>
<dbReference type="InterPro" id="IPR024731">
    <property type="entry name" value="NELL2-like_EGF"/>
</dbReference>
<dbReference type="SMART" id="SM00181">
    <property type="entry name" value="EGF"/>
    <property type="match status" value="5"/>
</dbReference>
<dbReference type="InterPro" id="IPR001881">
    <property type="entry name" value="EGF-like_Ca-bd_dom"/>
</dbReference>
<dbReference type="PROSITE" id="PS50022">
    <property type="entry name" value="FA58C_3"/>
    <property type="match status" value="1"/>
</dbReference>
<dbReference type="PROSITE" id="PS51236">
    <property type="entry name" value="TSP_CTER"/>
    <property type="match status" value="1"/>
</dbReference>
<dbReference type="SMART" id="SM00231">
    <property type="entry name" value="FA58C"/>
    <property type="match status" value="1"/>
</dbReference>
<dbReference type="Pfam" id="PF07645">
    <property type="entry name" value="EGF_CA"/>
    <property type="match status" value="1"/>
</dbReference>
<dbReference type="PROSITE" id="PS00232">
    <property type="entry name" value="CADHERIN_1"/>
    <property type="match status" value="1"/>
</dbReference>
<evidence type="ECO:0000259" key="17">
    <source>
        <dbReference type="PROSITE" id="PS50026"/>
    </source>
</evidence>
<keyword evidence="6" id="KW-0677">Repeat</keyword>